<dbReference type="OrthoDB" id="9805682at2"/>
<dbReference type="Pfam" id="PF00482">
    <property type="entry name" value="T2SSF"/>
    <property type="match status" value="2"/>
</dbReference>
<evidence type="ECO:0000256" key="1">
    <source>
        <dbReference type="ARBA" id="ARBA00004429"/>
    </source>
</evidence>
<protein>
    <submittedName>
        <fullName evidence="10">Type II secretion system F family protein</fullName>
    </submittedName>
</protein>
<feature type="transmembrane region" description="Helical" evidence="8">
    <location>
        <begin position="216"/>
        <end position="242"/>
    </location>
</feature>
<keyword evidence="3" id="KW-1003">Cell membrane</keyword>
<dbReference type="AlphaFoldDB" id="A0A545UGE7"/>
<dbReference type="PANTHER" id="PTHR30012:SF4">
    <property type="entry name" value="MSHA BIOGENESIS PROTEIN MSHG"/>
    <property type="match status" value="1"/>
</dbReference>
<evidence type="ECO:0000256" key="4">
    <source>
        <dbReference type="ARBA" id="ARBA00022519"/>
    </source>
</evidence>
<sequence length="410" mass="45948">MAVFEYKAKTSTGEAVSGTIDAVNQEAVAERLLARGNYPISIVEAKEEKTLLNLDVGQLFKSKKVNLNQLVMFSRQMYSLTKAGIPLTRAISGLLETTNSAALKDALESIYNDLNAGTNLATAFSRHDHIFSSLYISLIHVGENSGRLEEAFKQIANYLELEQKTKQRIKTATRYPTFAMMAIIGAVIIINIFVIPQFANLFSSFDAGELPLPTRILMATSSFFINFWPHLLVVSVGCVYAAMRYIKTENGNLWWDKTKLKIPIFGDIIYRSLLARFARTFGMMNRSGVPLINALNIVADVVDNVWVAQHIREMRSGVEKGESIRLVATRSEMFSPLTIQMISVGEETGQLDEMLDQVAAFYEEQVDYDLKKLSDYIEPVLIVFIGAIVLILMLAVYLPMWELTSRVRNG</sequence>
<evidence type="ECO:0000256" key="6">
    <source>
        <dbReference type="ARBA" id="ARBA00022989"/>
    </source>
</evidence>
<evidence type="ECO:0000313" key="10">
    <source>
        <dbReference type="EMBL" id="TQV88539.1"/>
    </source>
</evidence>
<evidence type="ECO:0000256" key="8">
    <source>
        <dbReference type="SAM" id="Phobius"/>
    </source>
</evidence>
<dbReference type="InterPro" id="IPR042094">
    <property type="entry name" value="T2SS_GspF_sf"/>
</dbReference>
<dbReference type="PANTHER" id="PTHR30012">
    <property type="entry name" value="GENERAL SECRETION PATHWAY PROTEIN"/>
    <property type="match status" value="1"/>
</dbReference>
<dbReference type="Proteomes" id="UP000315439">
    <property type="component" value="Unassembled WGS sequence"/>
</dbReference>
<keyword evidence="7 8" id="KW-0472">Membrane</keyword>
<feature type="domain" description="Type II secretion system protein GspF" evidence="9">
    <location>
        <begin position="73"/>
        <end position="196"/>
    </location>
</feature>
<proteinExistence type="inferred from homology"/>
<keyword evidence="5 8" id="KW-0812">Transmembrane</keyword>
<evidence type="ECO:0000256" key="2">
    <source>
        <dbReference type="ARBA" id="ARBA00005745"/>
    </source>
</evidence>
<dbReference type="InterPro" id="IPR018076">
    <property type="entry name" value="T2SS_GspF_dom"/>
</dbReference>
<name>A0A545UGE7_9GAMM</name>
<feature type="domain" description="Type II secretion system protein GspF" evidence="9">
    <location>
        <begin position="277"/>
        <end position="399"/>
    </location>
</feature>
<evidence type="ECO:0000313" key="11">
    <source>
        <dbReference type="Proteomes" id="UP000315439"/>
    </source>
</evidence>
<evidence type="ECO:0000259" key="9">
    <source>
        <dbReference type="Pfam" id="PF00482"/>
    </source>
</evidence>
<dbReference type="RefSeq" id="WP_142893047.1">
    <property type="nucleotide sequence ID" value="NZ_ML660162.1"/>
</dbReference>
<gene>
    <name evidence="10" type="ORF">FLL46_08445</name>
</gene>
<evidence type="ECO:0000256" key="5">
    <source>
        <dbReference type="ARBA" id="ARBA00022692"/>
    </source>
</evidence>
<keyword evidence="6 8" id="KW-1133">Transmembrane helix</keyword>
<feature type="transmembrane region" description="Helical" evidence="8">
    <location>
        <begin position="175"/>
        <end position="196"/>
    </location>
</feature>
<feature type="transmembrane region" description="Helical" evidence="8">
    <location>
        <begin position="380"/>
        <end position="400"/>
    </location>
</feature>
<dbReference type="PRINTS" id="PR00812">
    <property type="entry name" value="BCTERIALGSPF"/>
</dbReference>
<comment type="subcellular location">
    <subcellularLocation>
        <location evidence="1">Cell inner membrane</location>
        <topology evidence="1">Multi-pass membrane protein</topology>
    </subcellularLocation>
</comment>
<organism evidence="10 11">
    <name type="scientific">Aliikangiella coralliicola</name>
    <dbReference type="NCBI Taxonomy" id="2592383"/>
    <lineage>
        <taxon>Bacteria</taxon>
        <taxon>Pseudomonadati</taxon>
        <taxon>Pseudomonadota</taxon>
        <taxon>Gammaproteobacteria</taxon>
        <taxon>Oceanospirillales</taxon>
        <taxon>Pleioneaceae</taxon>
        <taxon>Aliikangiella</taxon>
    </lineage>
</organism>
<accession>A0A545UGE7</accession>
<keyword evidence="4" id="KW-0997">Cell inner membrane</keyword>
<comment type="caution">
    <text evidence="10">The sequence shown here is derived from an EMBL/GenBank/DDBJ whole genome shotgun (WGS) entry which is preliminary data.</text>
</comment>
<dbReference type="GO" id="GO:0005886">
    <property type="term" value="C:plasma membrane"/>
    <property type="evidence" value="ECO:0007669"/>
    <property type="project" value="UniProtKB-SubCell"/>
</dbReference>
<reference evidence="10 11" key="1">
    <citation type="submission" date="2019-07" db="EMBL/GenBank/DDBJ databases">
        <title>Draft genome for Aliikangiella sp. M105.</title>
        <authorList>
            <person name="Wang G."/>
        </authorList>
    </citation>
    <scope>NUCLEOTIDE SEQUENCE [LARGE SCALE GENOMIC DNA]</scope>
    <source>
        <strain evidence="10 11">M105</strain>
    </source>
</reference>
<evidence type="ECO:0000256" key="3">
    <source>
        <dbReference type="ARBA" id="ARBA00022475"/>
    </source>
</evidence>
<comment type="similarity">
    <text evidence="2">Belongs to the GSP F family.</text>
</comment>
<dbReference type="GO" id="GO:0015628">
    <property type="term" value="P:protein secretion by the type II secretion system"/>
    <property type="evidence" value="ECO:0007669"/>
    <property type="project" value="TreeGrafter"/>
</dbReference>
<dbReference type="InterPro" id="IPR003004">
    <property type="entry name" value="GspF/PilC"/>
</dbReference>
<dbReference type="Gene3D" id="1.20.81.30">
    <property type="entry name" value="Type II secretion system (T2SS), domain F"/>
    <property type="match status" value="2"/>
</dbReference>
<evidence type="ECO:0000256" key="7">
    <source>
        <dbReference type="ARBA" id="ARBA00023136"/>
    </source>
</evidence>
<dbReference type="FunFam" id="1.20.81.30:FF:000001">
    <property type="entry name" value="Type II secretion system protein F"/>
    <property type="match status" value="2"/>
</dbReference>
<dbReference type="EMBL" id="VIKS01000004">
    <property type="protein sequence ID" value="TQV88539.1"/>
    <property type="molecule type" value="Genomic_DNA"/>
</dbReference>
<keyword evidence="11" id="KW-1185">Reference proteome</keyword>